<dbReference type="STRING" id="146817.SAMN04488502_101264"/>
<evidence type="ECO:0008006" key="3">
    <source>
        <dbReference type="Google" id="ProtNLM"/>
    </source>
</evidence>
<dbReference type="EMBL" id="FNHB01000001">
    <property type="protein sequence ID" value="SDL57938.1"/>
    <property type="molecule type" value="Genomic_DNA"/>
</dbReference>
<dbReference type="InterPro" id="IPR003772">
    <property type="entry name" value="YceD"/>
</dbReference>
<dbReference type="AlphaFoldDB" id="A0A1G9L7H9"/>
<dbReference type="PANTHER" id="PTHR34374">
    <property type="entry name" value="LARGE RIBOSOMAL RNA SUBUNIT ACCUMULATION PROTEIN YCED HOMOLOG 1, CHLOROPLASTIC"/>
    <property type="match status" value="1"/>
</dbReference>
<evidence type="ECO:0000313" key="1">
    <source>
        <dbReference type="EMBL" id="SDL57938.1"/>
    </source>
</evidence>
<accession>A0A1G9L7H9</accession>
<dbReference type="Proteomes" id="UP000214880">
    <property type="component" value="Unassembled WGS sequence"/>
</dbReference>
<name>A0A1G9L7H9_9FIRM</name>
<reference evidence="1 2" key="1">
    <citation type="submission" date="2016-10" db="EMBL/GenBank/DDBJ databases">
        <authorList>
            <person name="de Groot N.N."/>
        </authorList>
    </citation>
    <scope>NUCLEOTIDE SEQUENCE [LARGE SCALE GENOMIC DNA]</scope>
    <source>
        <strain evidence="1 2">DSM 1736</strain>
    </source>
</reference>
<keyword evidence="2" id="KW-1185">Reference proteome</keyword>
<dbReference type="PANTHER" id="PTHR34374:SF1">
    <property type="entry name" value="LARGE RIBOSOMAL RNA SUBUNIT ACCUMULATION PROTEIN YCED HOMOLOG 1, CHLOROPLASTIC"/>
    <property type="match status" value="1"/>
</dbReference>
<protein>
    <recommendedName>
        <fullName evidence="3">DUF177 domain-containing protein</fullName>
    </recommendedName>
</protein>
<organism evidence="1 2">
    <name type="scientific">Dendrosporobacter quercicolus</name>
    <dbReference type="NCBI Taxonomy" id="146817"/>
    <lineage>
        <taxon>Bacteria</taxon>
        <taxon>Bacillati</taxon>
        <taxon>Bacillota</taxon>
        <taxon>Negativicutes</taxon>
        <taxon>Selenomonadales</taxon>
        <taxon>Sporomusaceae</taxon>
        <taxon>Dendrosporobacter</taxon>
    </lineage>
</organism>
<evidence type="ECO:0000313" key="2">
    <source>
        <dbReference type="Proteomes" id="UP000214880"/>
    </source>
</evidence>
<proteinExistence type="predicted"/>
<gene>
    <name evidence="1" type="ORF">SAMN04488502_101264</name>
</gene>
<dbReference type="Pfam" id="PF02620">
    <property type="entry name" value="YceD"/>
    <property type="match status" value="1"/>
</dbReference>
<sequence>MKINIAQAKQEIGSHTCFKFVTSPEHIGIGDEHRWANHDIAVEGEVINTGSLLEVAGTIRATVYDQCDRCLDEFHTELELPFFEQFKEYEKSDADKEDEIVYFHGDEIDLSELVRDSILLARPLSTVCSETCRGLCMKCGTNLNRSDCSCDRHIIDPRLAELQKFFHKGC</sequence>